<dbReference type="EMBL" id="FNQM01000017">
    <property type="protein sequence ID" value="SEA90465.1"/>
    <property type="molecule type" value="Genomic_DNA"/>
</dbReference>
<feature type="chain" id="PRO_5011771150" description="Imelysin-like domain-containing protein" evidence="3">
    <location>
        <begin position="21"/>
        <end position="343"/>
    </location>
</feature>
<evidence type="ECO:0000313" key="6">
    <source>
        <dbReference type="Proteomes" id="UP000198703"/>
    </source>
</evidence>
<dbReference type="RefSeq" id="WP_093255603.1">
    <property type="nucleotide sequence ID" value="NZ_FNQM01000017.1"/>
</dbReference>
<dbReference type="GO" id="GO:0030313">
    <property type="term" value="C:cell envelope"/>
    <property type="evidence" value="ECO:0007669"/>
    <property type="project" value="UniProtKB-SubCell"/>
</dbReference>
<evidence type="ECO:0000259" key="4">
    <source>
        <dbReference type="Pfam" id="PF09375"/>
    </source>
</evidence>
<dbReference type="InterPro" id="IPR034984">
    <property type="entry name" value="Imelysin-like_IPPA"/>
</dbReference>
<evidence type="ECO:0000313" key="5">
    <source>
        <dbReference type="EMBL" id="SEA90465.1"/>
    </source>
</evidence>
<accession>A0A1H4EZH5</accession>
<dbReference type="Proteomes" id="UP000198703">
    <property type="component" value="Unassembled WGS sequence"/>
</dbReference>
<dbReference type="OrthoDB" id="5729110at2"/>
<dbReference type="InterPro" id="IPR038352">
    <property type="entry name" value="Imelysin_sf"/>
</dbReference>
<dbReference type="AlphaFoldDB" id="A0A1H4EZH5"/>
<sequence>MRLILAAAGLALACAAPAAAEPDYAARVEATLSAHVLPGFAALTAATAALSDAAAARCAGDGGDAEVRAAFHGAFDAWMGVSHLRFGPLEADSRGAAIAFWPDARGATPRALKRLIAEADPIVDDPAGYGEVSVAARGLMALDWLLYDADAPALEPGGYPCRLATAIAADLATVAAAAEVDWRGDYAARMRAADGPLYRSAQEAAGELAKAFAAGLQATAELRVGRPLGGERGPRPRLAEAWRSDRPMRNVALSLAAIEEMAATLFLPLLDADAAEQADRRFAAARAAAEAVPTPLAAALDTEEGRTALRRLGQQLALLRAFHDLTLAPAMGAGLGFNAMDGD</sequence>
<dbReference type="CDD" id="cd14659">
    <property type="entry name" value="Imelysin-like_IPPA"/>
    <property type="match status" value="1"/>
</dbReference>
<proteinExistence type="predicted"/>
<protein>
    <recommendedName>
        <fullName evidence="4">Imelysin-like domain-containing protein</fullName>
    </recommendedName>
</protein>
<feature type="signal peptide" evidence="3">
    <location>
        <begin position="1"/>
        <end position="20"/>
    </location>
</feature>
<evidence type="ECO:0000256" key="3">
    <source>
        <dbReference type="SAM" id="SignalP"/>
    </source>
</evidence>
<dbReference type="InterPro" id="IPR018976">
    <property type="entry name" value="Imelysin-like"/>
</dbReference>
<gene>
    <name evidence="5" type="ORF">SAMN05444370_11727</name>
</gene>
<reference evidence="5 6" key="1">
    <citation type="submission" date="2016-10" db="EMBL/GenBank/DDBJ databases">
        <authorList>
            <person name="de Groot N.N."/>
        </authorList>
    </citation>
    <scope>NUCLEOTIDE SEQUENCE [LARGE SCALE GENOMIC DNA]</scope>
    <source>
        <strain evidence="5 6">DSM 15345</strain>
    </source>
</reference>
<comment type="subcellular location">
    <subcellularLocation>
        <location evidence="1">Cell envelope</location>
    </subcellularLocation>
</comment>
<evidence type="ECO:0000256" key="2">
    <source>
        <dbReference type="ARBA" id="ARBA00022729"/>
    </source>
</evidence>
<dbReference type="Pfam" id="PF09375">
    <property type="entry name" value="Peptidase_M75"/>
    <property type="match status" value="1"/>
</dbReference>
<dbReference type="STRING" id="89524.SAMN05444370_11727"/>
<name>A0A1H4EZH5_9RHOB</name>
<keyword evidence="6" id="KW-1185">Reference proteome</keyword>
<dbReference type="Gene3D" id="1.20.1420.20">
    <property type="entry name" value="M75 peptidase, HXXE motif"/>
    <property type="match status" value="1"/>
</dbReference>
<keyword evidence="2 3" id="KW-0732">Signal</keyword>
<feature type="domain" description="Imelysin-like" evidence="4">
    <location>
        <begin position="37"/>
        <end position="318"/>
    </location>
</feature>
<organism evidence="5 6">
    <name type="scientific">Rubrimonas cliftonensis</name>
    <dbReference type="NCBI Taxonomy" id="89524"/>
    <lineage>
        <taxon>Bacteria</taxon>
        <taxon>Pseudomonadati</taxon>
        <taxon>Pseudomonadota</taxon>
        <taxon>Alphaproteobacteria</taxon>
        <taxon>Rhodobacterales</taxon>
        <taxon>Paracoccaceae</taxon>
        <taxon>Rubrimonas</taxon>
    </lineage>
</organism>
<evidence type="ECO:0000256" key="1">
    <source>
        <dbReference type="ARBA" id="ARBA00004196"/>
    </source>
</evidence>